<reference evidence="5" key="1">
    <citation type="submission" date="2016-10" db="EMBL/GenBank/DDBJ databases">
        <authorList>
            <person name="Varghese N."/>
            <person name="Submissions S."/>
        </authorList>
    </citation>
    <scope>NUCLEOTIDE SEQUENCE [LARGE SCALE GENOMIC DNA]</scope>
    <source>
        <strain evidence="5">DSM 22127</strain>
    </source>
</reference>
<feature type="transmembrane region" description="Helical" evidence="2">
    <location>
        <begin position="93"/>
        <end position="115"/>
    </location>
</feature>
<evidence type="ECO:0000256" key="2">
    <source>
        <dbReference type="SAM" id="Phobius"/>
    </source>
</evidence>
<dbReference type="Gene3D" id="3.60.40.10">
    <property type="entry name" value="PPM-type phosphatase domain"/>
    <property type="match status" value="1"/>
</dbReference>
<organism evidence="4 5">
    <name type="scientific">Nocardioides scoriae</name>
    <dbReference type="NCBI Taxonomy" id="642780"/>
    <lineage>
        <taxon>Bacteria</taxon>
        <taxon>Bacillati</taxon>
        <taxon>Actinomycetota</taxon>
        <taxon>Actinomycetes</taxon>
        <taxon>Propionibacteriales</taxon>
        <taxon>Nocardioidaceae</taxon>
        <taxon>Nocardioides</taxon>
    </lineage>
</organism>
<evidence type="ECO:0000313" key="5">
    <source>
        <dbReference type="Proteomes" id="UP000198859"/>
    </source>
</evidence>
<dbReference type="InterPro" id="IPR001932">
    <property type="entry name" value="PPM-type_phosphatase-like_dom"/>
</dbReference>
<dbReference type="InterPro" id="IPR052016">
    <property type="entry name" value="Bact_Sigma-Reg"/>
</dbReference>
<dbReference type="InterPro" id="IPR036457">
    <property type="entry name" value="PPM-type-like_dom_sf"/>
</dbReference>
<keyword evidence="2" id="KW-0472">Membrane</keyword>
<dbReference type="STRING" id="642780.SAMN04488570_0336"/>
<keyword evidence="2" id="KW-0812">Transmembrane</keyword>
<gene>
    <name evidence="4" type="ORF">SAMN04488570_0336</name>
</gene>
<keyword evidence="5" id="KW-1185">Reference proteome</keyword>
<proteinExistence type="predicted"/>
<feature type="transmembrane region" description="Helical" evidence="2">
    <location>
        <begin position="64"/>
        <end position="81"/>
    </location>
</feature>
<dbReference type="PANTHER" id="PTHR43156">
    <property type="entry name" value="STAGE II SPORULATION PROTEIN E-RELATED"/>
    <property type="match status" value="1"/>
</dbReference>
<dbReference type="RefSeq" id="WP_231917137.1">
    <property type="nucleotide sequence ID" value="NZ_LT629757.1"/>
</dbReference>
<feature type="transmembrane region" description="Helical" evidence="2">
    <location>
        <begin position="20"/>
        <end position="36"/>
    </location>
</feature>
<accession>A0A1H1LU23</accession>
<name>A0A1H1LU23_9ACTN</name>
<keyword evidence="1" id="KW-0378">Hydrolase</keyword>
<dbReference type="SMART" id="SM00331">
    <property type="entry name" value="PP2C_SIG"/>
    <property type="match status" value="1"/>
</dbReference>
<evidence type="ECO:0000259" key="3">
    <source>
        <dbReference type="SMART" id="SM00331"/>
    </source>
</evidence>
<feature type="domain" description="PPM-type phosphatase" evidence="3">
    <location>
        <begin position="139"/>
        <end position="359"/>
    </location>
</feature>
<dbReference type="GO" id="GO:0016791">
    <property type="term" value="F:phosphatase activity"/>
    <property type="evidence" value="ECO:0007669"/>
    <property type="project" value="TreeGrafter"/>
</dbReference>
<keyword evidence="2" id="KW-1133">Transmembrane helix</keyword>
<dbReference type="Proteomes" id="UP000198859">
    <property type="component" value="Chromosome I"/>
</dbReference>
<protein>
    <submittedName>
        <fullName evidence="4">Stage II sporulation protein E (SpoIIE)</fullName>
    </submittedName>
</protein>
<dbReference type="Pfam" id="PF07228">
    <property type="entry name" value="SpoIIE"/>
    <property type="match status" value="1"/>
</dbReference>
<dbReference type="EMBL" id="LT629757">
    <property type="protein sequence ID" value="SDR77259.1"/>
    <property type="molecule type" value="Genomic_DNA"/>
</dbReference>
<dbReference type="PANTHER" id="PTHR43156:SF2">
    <property type="entry name" value="STAGE II SPORULATION PROTEIN E"/>
    <property type="match status" value="1"/>
</dbReference>
<dbReference type="SUPFAM" id="SSF81606">
    <property type="entry name" value="PP2C-like"/>
    <property type="match status" value="1"/>
</dbReference>
<evidence type="ECO:0000256" key="1">
    <source>
        <dbReference type="ARBA" id="ARBA00022801"/>
    </source>
</evidence>
<evidence type="ECO:0000313" key="4">
    <source>
        <dbReference type="EMBL" id="SDR77259.1"/>
    </source>
</evidence>
<dbReference type="AlphaFoldDB" id="A0A1H1LU23"/>
<sequence length="361" mass="39151">MSPRNQLTRLRRELSVSDRLPLLGLVALTVGLTVLGLTQEAWVPFGALVLPMVMGSLFLGPRSLPWFIVLVCVGVTVQLAYSVDFTNAEGRPIYQNVTRVGIVFLVGIIIMATSFRRSRLGVSGRRGESMFVDLRDRINRQGQLPALPDRWLAESVFRAAGGTSFAGDFIVARRTLDDRLDLVVVDVSGKGVEAGSRSLFLSGAFNGIVSALPGEEFLPAANDYLLAQSWEEGFATAIHLHLDLTTGDFELRKAGHPPAVWLHAGSGRWSVVNSDGPVLGLMEDADFECVTGHLSAGDGLLLFTDGLVETAQRDISLGIDKLAGLGERLLQRGFDGGAEMLVATMQQTNDDRALVVVHRRW</sequence>